<accession>W2RYP6</accession>
<feature type="transmembrane region" description="Helical" evidence="3">
    <location>
        <begin position="155"/>
        <end position="177"/>
    </location>
</feature>
<feature type="transmembrane region" description="Helical" evidence="3">
    <location>
        <begin position="366"/>
        <end position="388"/>
    </location>
</feature>
<dbReference type="GO" id="GO:0000329">
    <property type="term" value="C:fungal-type vacuole membrane"/>
    <property type="evidence" value="ECO:0007669"/>
    <property type="project" value="TreeGrafter"/>
</dbReference>
<dbReference type="OrthoDB" id="330047at2759"/>
<feature type="transmembrane region" description="Helical" evidence="3">
    <location>
        <begin position="213"/>
        <end position="236"/>
    </location>
</feature>
<comment type="subcellular location">
    <subcellularLocation>
        <location evidence="1">Membrane</location>
        <topology evidence="1">Multi-pass membrane protein</topology>
    </subcellularLocation>
</comment>
<feature type="compositionally biased region" description="Basic and acidic residues" evidence="2">
    <location>
        <begin position="678"/>
        <end position="698"/>
    </location>
</feature>
<dbReference type="HOGENOM" id="CLU_014401_1_1_1"/>
<evidence type="ECO:0000313" key="4">
    <source>
        <dbReference type="EMBL" id="ETN40809.1"/>
    </source>
</evidence>
<dbReference type="InterPro" id="IPR036259">
    <property type="entry name" value="MFS_trans_sf"/>
</dbReference>
<keyword evidence="3" id="KW-1133">Transmembrane helix</keyword>
<dbReference type="PANTHER" id="PTHR20772:SF4">
    <property type="entry name" value="HYPOTHETICAL AMINO ACID TRANSPORTER (EUROFUNG)"/>
    <property type="match status" value="1"/>
</dbReference>
<feature type="transmembrane region" description="Helical" evidence="3">
    <location>
        <begin position="484"/>
        <end position="506"/>
    </location>
</feature>
<dbReference type="AlphaFoldDB" id="W2RYP6"/>
<keyword evidence="3" id="KW-0812">Transmembrane</keyword>
<dbReference type="GeneID" id="19972428"/>
<dbReference type="Gene3D" id="1.20.1250.20">
    <property type="entry name" value="MFS general substrate transporter like domains"/>
    <property type="match status" value="1"/>
</dbReference>
<dbReference type="Proteomes" id="UP000030752">
    <property type="component" value="Unassembled WGS sequence"/>
</dbReference>
<evidence type="ECO:0000256" key="1">
    <source>
        <dbReference type="ARBA" id="ARBA00004141"/>
    </source>
</evidence>
<dbReference type="InterPro" id="IPR052599">
    <property type="entry name" value="SLC43A_AATransporter"/>
</dbReference>
<evidence type="ECO:0000256" key="2">
    <source>
        <dbReference type="SAM" id="MobiDB-lite"/>
    </source>
</evidence>
<feature type="transmembrane region" description="Helical" evidence="3">
    <location>
        <begin position="526"/>
        <end position="545"/>
    </location>
</feature>
<feature type="compositionally biased region" description="Gly residues" evidence="2">
    <location>
        <begin position="751"/>
        <end position="760"/>
    </location>
</feature>
<dbReference type="eggNOG" id="ENOG502QRYG">
    <property type="taxonomic scope" value="Eukaryota"/>
</dbReference>
<protein>
    <submittedName>
        <fullName evidence="4">Uncharacterized protein</fullName>
    </submittedName>
</protein>
<dbReference type="VEuPathDB" id="FungiDB:HMPREF1541_05089"/>
<feature type="transmembrane region" description="Helical" evidence="3">
    <location>
        <begin position="248"/>
        <end position="267"/>
    </location>
</feature>
<dbReference type="SUPFAM" id="SSF103473">
    <property type="entry name" value="MFS general substrate transporter"/>
    <property type="match status" value="1"/>
</dbReference>
<evidence type="ECO:0000313" key="5">
    <source>
        <dbReference type="Proteomes" id="UP000030752"/>
    </source>
</evidence>
<dbReference type="InParanoid" id="W2RYP6"/>
<feature type="transmembrane region" description="Helical" evidence="3">
    <location>
        <begin position="73"/>
        <end position="93"/>
    </location>
</feature>
<evidence type="ECO:0000256" key="3">
    <source>
        <dbReference type="SAM" id="Phobius"/>
    </source>
</evidence>
<feature type="transmembrane region" description="Helical" evidence="3">
    <location>
        <begin position="435"/>
        <end position="453"/>
    </location>
</feature>
<feature type="transmembrane region" description="Helical" evidence="3">
    <location>
        <begin position="408"/>
        <end position="428"/>
    </location>
</feature>
<gene>
    <name evidence="4" type="ORF">HMPREF1541_05089</name>
</gene>
<keyword evidence="3" id="KW-0472">Membrane</keyword>
<dbReference type="STRING" id="1220924.W2RYP6"/>
<feature type="transmembrane region" description="Helical" evidence="3">
    <location>
        <begin position="183"/>
        <end position="201"/>
    </location>
</feature>
<dbReference type="InterPro" id="IPR011701">
    <property type="entry name" value="MFS"/>
</dbReference>
<feature type="region of interest" description="Disordered" evidence="2">
    <location>
        <begin position="660"/>
        <end position="760"/>
    </location>
</feature>
<keyword evidence="5" id="KW-1185">Reference proteome</keyword>
<proteinExistence type="predicted"/>
<reference evidence="4 5" key="1">
    <citation type="submission" date="2013-03" db="EMBL/GenBank/DDBJ databases">
        <title>The Genome Sequence of Phialophora europaea CBS 101466.</title>
        <authorList>
            <consortium name="The Broad Institute Genomics Platform"/>
            <person name="Cuomo C."/>
            <person name="de Hoog S."/>
            <person name="Gorbushina A."/>
            <person name="Walker B."/>
            <person name="Young S.K."/>
            <person name="Zeng Q."/>
            <person name="Gargeya S."/>
            <person name="Fitzgerald M."/>
            <person name="Haas B."/>
            <person name="Abouelleil A."/>
            <person name="Allen A.W."/>
            <person name="Alvarado L."/>
            <person name="Arachchi H.M."/>
            <person name="Berlin A.M."/>
            <person name="Chapman S.B."/>
            <person name="Gainer-Dewar J."/>
            <person name="Goldberg J."/>
            <person name="Griggs A."/>
            <person name="Gujja S."/>
            <person name="Hansen M."/>
            <person name="Howarth C."/>
            <person name="Imamovic A."/>
            <person name="Ireland A."/>
            <person name="Larimer J."/>
            <person name="McCowan C."/>
            <person name="Murphy C."/>
            <person name="Pearson M."/>
            <person name="Poon T.W."/>
            <person name="Priest M."/>
            <person name="Roberts A."/>
            <person name="Saif S."/>
            <person name="Shea T."/>
            <person name="Sisk P."/>
            <person name="Sykes S."/>
            <person name="Wortman J."/>
            <person name="Nusbaum C."/>
            <person name="Birren B."/>
        </authorList>
    </citation>
    <scope>NUCLEOTIDE SEQUENCE [LARGE SCALE GENOMIC DNA]</scope>
    <source>
        <strain evidence="4 5">CBS 101466</strain>
    </source>
</reference>
<feature type="compositionally biased region" description="Acidic residues" evidence="2">
    <location>
        <begin position="713"/>
        <end position="729"/>
    </location>
</feature>
<dbReference type="Pfam" id="PF07690">
    <property type="entry name" value="MFS_1"/>
    <property type="match status" value="1"/>
</dbReference>
<sequence>MSLAQHVSSVEGPDRVDLASLYDAPDNASLQLGRRLSLTLSYDPLPRTDAQTTEKPEPVGAYKVSTLKRTAQVTVGVIICILASGIIFGFAALKQILVEESVYRDLCTREELDRGETLCYLQDQRLNLIFILGSVTTNLSALLVGSILDRYGPFPCALASCAILSLGSICMSLAASLPFDGYVVGYFLLALGGTFTFVPSFHLANAFPQLQGLILSLITGAFDASAAVFLGFRVLYQATNGSFGIADFFRLYLTVPALMLVATLFLMPKQSYETRAELETQMERVADNTLDVHDSDEDLETTAEVYRIRSRRAAERAKDVAQIEGLIGDQNTQIQHEIDQDTKKIASGVWGVLHGMPAGQQLMTPWFILICLFTVLQMTRFNFFISTIWTQYNYLLDSPSRATELNEFFDLVLPIGGVATVPFIGLLLDKTSTVTVLALLVLLSTINGIMGAIPNTTAAYINVVLFCIFRPLYYSAMSDYAAKIFGFATFGTVYGTMICVSGLSIFSQPALQALVHDVFYEDPGPVNLYLASAGLIIGVALVMYIDNKAKEIRHNQYQFLVANAGNMDQDDERRSLLSVSLYDNRQSTTPRKRRIDLTSPRLRPQDGQYGSIPNINASLFYNYGSIGAGLAPAGSDAGAEDDITPVGSLRIRRSRQALGANLRTVTERDEPEDTAEPGNRRIRDWQLRTSDKQQRGEEATTPSASEVSADERDGIDESENDADIEEGADELTRLISLDDAGEEDAAAAQGQGQGRGRIAP</sequence>
<dbReference type="PANTHER" id="PTHR20772">
    <property type="entry name" value="PROTEIN FMP42"/>
    <property type="match status" value="1"/>
</dbReference>
<name>W2RYP6_CYPE1</name>
<dbReference type="RefSeq" id="XP_008717652.1">
    <property type="nucleotide sequence ID" value="XM_008719430.1"/>
</dbReference>
<organism evidence="4 5">
    <name type="scientific">Cyphellophora europaea (strain CBS 101466)</name>
    <name type="common">Phialophora europaea</name>
    <dbReference type="NCBI Taxonomy" id="1220924"/>
    <lineage>
        <taxon>Eukaryota</taxon>
        <taxon>Fungi</taxon>
        <taxon>Dikarya</taxon>
        <taxon>Ascomycota</taxon>
        <taxon>Pezizomycotina</taxon>
        <taxon>Eurotiomycetes</taxon>
        <taxon>Chaetothyriomycetidae</taxon>
        <taxon>Chaetothyriales</taxon>
        <taxon>Cyphellophoraceae</taxon>
        <taxon>Cyphellophora</taxon>
    </lineage>
</organism>
<dbReference type="GO" id="GO:0022857">
    <property type="term" value="F:transmembrane transporter activity"/>
    <property type="evidence" value="ECO:0007669"/>
    <property type="project" value="InterPro"/>
</dbReference>
<feature type="transmembrane region" description="Helical" evidence="3">
    <location>
        <begin position="128"/>
        <end position="148"/>
    </location>
</feature>
<dbReference type="EMBL" id="KB822720">
    <property type="protein sequence ID" value="ETN40809.1"/>
    <property type="molecule type" value="Genomic_DNA"/>
</dbReference>
<feature type="region of interest" description="Disordered" evidence="2">
    <location>
        <begin position="585"/>
        <end position="609"/>
    </location>
</feature>